<protein>
    <submittedName>
        <fullName evidence="1">Uncharacterized protein</fullName>
    </submittedName>
</protein>
<comment type="caution">
    <text evidence="1">The sequence shown here is derived from an EMBL/GenBank/DDBJ whole genome shotgun (WGS) entry which is preliminary data.</text>
</comment>
<evidence type="ECO:0000313" key="1">
    <source>
        <dbReference type="EMBL" id="MCI4375116.1"/>
    </source>
</evidence>
<dbReference type="Proteomes" id="UP000829447">
    <property type="component" value="Linkage Group LG2"/>
</dbReference>
<reference evidence="1 2" key="1">
    <citation type="journal article" date="2022" name="bioRxiv">
        <title>An ancient truncated duplication of the anti-Mullerian hormone receptor type 2 gene is a potential conserved master sex determinant in the Pangasiidae catfish family.</title>
        <authorList>
            <person name="Wen M."/>
            <person name="Pan Q."/>
            <person name="Jouanno E."/>
            <person name="Montfort J."/>
            <person name="Zahm M."/>
            <person name="Cabau C."/>
            <person name="Klopp C."/>
            <person name="Iampietro C."/>
            <person name="Roques C."/>
            <person name="Bouchez O."/>
            <person name="Castinel A."/>
            <person name="Donnadieu C."/>
            <person name="Parrinello H."/>
            <person name="Poncet C."/>
            <person name="Belmonte E."/>
            <person name="Gautier V."/>
            <person name="Avarre J.-C."/>
            <person name="Dugue R."/>
            <person name="Gustiano R."/>
            <person name="Ha T.T.T."/>
            <person name="Campet M."/>
            <person name="Sriphairoj K."/>
            <person name="Ribolli J."/>
            <person name="de Almeida F.L."/>
            <person name="Desvignes T."/>
            <person name="Postlethwait J.H."/>
            <person name="Bucao C.F."/>
            <person name="Robinson-Rechavi M."/>
            <person name="Bobe J."/>
            <person name="Herpin A."/>
            <person name="Guiguen Y."/>
        </authorList>
    </citation>
    <scope>NUCLEOTIDE SEQUENCE [LARGE SCALE GENOMIC DNA]</scope>
    <source>
        <strain evidence="1">YG-Dec2019</strain>
    </source>
</reference>
<gene>
    <name evidence="1" type="ORF">PGIGA_G00105490</name>
</gene>
<dbReference type="EMBL" id="CM040455">
    <property type="protein sequence ID" value="MCI4375116.1"/>
    <property type="molecule type" value="Genomic_DNA"/>
</dbReference>
<proteinExistence type="predicted"/>
<evidence type="ECO:0000313" key="2">
    <source>
        <dbReference type="Proteomes" id="UP000829447"/>
    </source>
</evidence>
<accession>A0ACC5W816</accession>
<organism evidence="1 2">
    <name type="scientific">Pangasianodon gigas</name>
    <name type="common">Mekong giant catfish</name>
    <name type="synonym">Pangasius gigas</name>
    <dbReference type="NCBI Taxonomy" id="30993"/>
    <lineage>
        <taxon>Eukaryota</taxon>
        <taxon>Metazoa</taxon>
        <taxon>Chordata</taxon>
        <taxon>Craniata</taxon>
        <taxon>Vertebrata</taxon>
        <taxon>Euteleostomi</taxon>
        <taxon>Actinopterygii</taxon>
        <taxon>Neopterygii</taxon>
        <taxon>Teleostei</taxon>
        <taxon>Ostariophysi</taxon>
        <taxon>Siluriformes</taxon>
        <taxon>Pangasiidae</taxon>
        <taxon>Pangasianodon</taxon>
    </lineage>
</organism>
<keyword evidence="2" id="KW-1185">Reference proteome</keyword>
<sequence>MLKVEHTGDEVLPQPPPTPHTVCHPHIPPPPVPSTLSQCKAPASLSGVPPPAVQSVPAAPLPAVQSVSAQHAPVPSIQTGAPVYSDMQDISHWNCSCHQKIWMKTEMEAVGLWPGSRPVRHPMNMVSLWRYPPQPELVETNTGLPSPKYFQLHPFFIWKLEHSIMERLRNNYILPCLYSCPNPQVVYSGVGRPRVILGPSGQYYILSS</sequence>
<name>A0ACC5W816_PANGG</name>